<dbReference type="Gene3D" id="3.90.1030.10">
    <property type="entry name" value="Ribosomal protein L17"/>
    <property type="match status" value="1"/>
</dbReference>
<dbReference type="NCBIfam" id="TIGR00059">
    <property type="entry name" value="L17"/>
    <property type="match status" value="1"/>
</dbReference>
<name>A0AA40K083_9PEZI</name>
<dbReference type="PANTHER" id="PTHR14413">
    <property type="entry name" value="RIBOSOMAL PROTEIN L17"/>
    <property type="match status" value="1"/>
</dbReference>
<organism evidence="9 10">
    <name type="scientific">Schizothecium vesticola</name>
    <dbReference type="NCBI Taxonomy" id="314040"/>
    <lineage>
        <taxon>Eukaryota</taxon>
        <taxon>Fungi</taxon>
        <taxon>Dikarya</taxon>
        <taxon>Ascomycota</taxon>
        <taxon>Pezizomycotina</taxon>
        <taxon>Sordariomycetes</taxon>
        <taxon>Sordariomycetidae</taxon>
        <taxon>Sordariales</taxon>
        <taxon>Schizotheciaceae</taxon>
        <taxon>Schizothecium</taxon>
    </lineage>
</organism>
<keyword evidence="5 8" id="KW-0687">Ribonucleoprotein</keyword>
<keyword evidence="10" id="KW-1185">Reference proteome</keyword>
<dbReference type="Proteomes" id="UP001172155">
    <property type="component" value="Unassembled WGS sequence"/>
</dbReference>
<proteinExistence type="inferred from homology"/>
<evidence type="ECO:0000256" key="5">
    <source>
        <dbReference type="ARBA" id="ARBA00023274"/>
    </source>
</evidence>
<dbReference type="AlphaFoldDB" id="A0AA40K083"/>
<accession>A0AA40K083</accession>
<dbReference type="GO" id="GO:0006412">
    <property type="term" value="P:translation"/>
    <property type="evidence" value="ECO:0007669"/>
    <property type="project" value="InterPro"/>
</dbReference>
<gene>
    <name evidence="9" type="ORF">B0T18DRAFT_432275</name>
</gene>
<dbReference type="InterPro" id="IPR036373">
    <property type="entry name" value="Ribosomal_bL17_sf"/>
</dbReference>
<dbReference type="InterPro" id="IPR000456">
    <property type="entry name" value="Ribosomal_bL17"/>
</dbReference>
<evidence type="ECO:0000256" key="1">
    <source>
        <dbReference type="ARBA" id="ARBA00004173"/>
    </source>
</evidence>
<keyword evidence="3 8" id="KW-0689">Ribosomal protein</keyword>
<protein>
    <recommendedName>
        <fullName evidence="6">Large ribosomal subunit protein bL17m</fullName>
    </recommendedName>
</protein>
<sequence length="178" mass="20119">MAGGLTRYRHLSRSSSHRQALLRNLVTSLVKHEAIHTTWPKAKEAQRLAEKLITLAKRNNETARRKAQGILYTPNLLMSKLFGELRERYAERPGGYTRVLRTEPKDTYSQAPSALLEFVDSPKDVRFVMTAAAVARDLAEGREHTEITQKNVGKVTRYRAGGKGAFEDMVEKVRALDL</sequence>
<comment type="subcellular location">
    <subcellularLocation>
        <location evidence="1">Mitochondrion</location>
    </subcellularLocation>
</comment>
<evidence type="ECO:0000256" key="2">
    <source>
        <dbReference type="ARBA" id="ARBA00008777"/>
    </source>
</evidence>
<evidence type="ECO:0000313" key="9">
    <source>
        <dbReference type="EMBL" id="KAK0741091.1"/>
    </source>
</evidence>
<comment type="caution">
    <text evidence="9">The sequence shown here is derived from an EMBL/GenBank/DDBJ whole genome shotgun (WGS) entry which is preliminary data.</text>
</comment>
<dbReference type="GO" id="GO:0003735">
    <property type="term" value="F:structural constituent of ribosome"/>
    <property type="evidence" value="ECO:0007669"/>
    <property type="project" value="InterPro"/>
</dbReference>
<evidence type="ECO:0000256" key="6">
    <source>
        <dbReference type="ARBA" id="ARBA00035290"/>
    </source>
</evidence>
<evidence type="ECO:0000256" key="7">
    <source>
        <dbReference type="ARBA" id="ARBA00037226"/>
    </source>
</evidence>
<dbReference type="EMBL" id="JAUKUD010000006">
    <property type="protein sequence ID" value="KAK0741091.1"/>
    <property type="molecule type" value="Genomic_DNA"/>
</dbReference>
<dbReference type="InterPro" id="IPR047859">
    <property type="entry name" value="Ribosomal_bL17_CS"/>
</dbReference>
<reference evidence="9" key="1">
    <citation type="submission" date="2023-06" db="EMBL/GenBank/DDBJ databases">
        <title>Genome-scale phylogeny and comparative genomics of the fungal order Sordariales.</title>
        <authorList>
            <consortium name="Lawrence Berkeley National Laboratory"/>
            <person name="Hensen N."/>
            <person name="Bonometti L."/>
            <person name="Westerberg I."/>
            <person name="Brannstrom I.O."/>
            <person name="Guillou S."/>
            <person name="Cros-Aarteil S."/>
            <person name="Calhoun S."/>
            <person name="Haridas S."/>
            <person name="Kuo A."/>
            <person name="Mondo S."/>
            <person name="Pangilinan J."/>
            <person name="Riley R."/>
            <person name="LaButti K."/>
            <person name="Andreopoulos B."/>
            <person name="Lipzen A."/>
            <person name="Chen C."/>
            <person name="Yanf M."/>
            <person name="Daum C."/>
            <person name="Ng V."/>
            <person name="Clum A."/>
            <person name="Steindorff A."/>
            <person name="Ohm R."/>
            <person name="Martin F."/>
            <person name="Silar P."/>
            <person name="Natvig D."/>
            <person name="Lalanne C."/>
            <person name="Gautier V."/>
            <person name="Ament-velasquez S.L."/>
            <person name="Kruys A."/>
            <person name="Hutchinson M.I."/>
            <person name="Powell A.J."/>
            <person name="Barry K."/>
            <person name="Miller A.N."/>
            <person name="Grigoriev I.V."/>
            <person name="Debuchy R."/>
            <person name="Gladieux P."/>
            <person name="Thoren M.H."/>
            <person name="Johannesson H."/>
        </authorList>
    </citation>
    <scope>NUCLEOTIDE SEQUENCE</scope>
    <source>
        <strain evidence="9">SMH3187-1</strain>
    </source>
</reference>
<dbReference type="FunFam" id="3.90.1030.10:FF:000005">
    <property type="entry name" value="Probable 50S ribosomal protein L17"/>
    <property type="match status" value="1"/>
</dbReference>
<comment type="function">
    <text evidence="7">Component of the mitochondrial ribosome (mitoribosome), a dedicated translation machinery responsible for the synthesis of mitochondrial genome-encoded proteins, including at least some of the essential transmembrane subunits of the mitochondrial respiratory chain. The mitoribosomes are attached to the mitochondrial inner membrane and translation products are cotranslationally integrated into the membrane.</text>
</comment>
<dbReference type="Pfam" id="PF01196">
    <property type="entry name" value="Ribosomal_L17"/>
    <property type="match status" value="1"/>
</dbReference>
<dbReference type="PROSITE" id="PS01167">
    <property type="entry name" value="RIBOSOMAL_L17"/>
    <property type="match status" value="1"/>
</dbReference>
<keyword evidence="4" id="KW-0496">Mitochondrion</keyword>
<dbReference type="SUPFAM" id="SSF64263">
    <property type="entry name" value="Prokaryotic ribosomal protein L17"/>
    <property type="match status" value="1"/>
</dbReference>
<dbReference type="PANTHER" id="PTHR14413:SF16">
    <property type="entry name" value="LARGE RIBOSOMAL SUBUNIT PROTEIN BL17M"/>
    <property type="match status" value="1"/>
</dbReference>
<evidence type="ECO:0000313" key="10">
    <source>
        <dbReference type="Proteomes" id="UP001172155"/>
    </source>
</evidence>
<comment type="similarity">
    <text evidence="2 8">Belongs to the bacterial ribosomal protein bL17 family.</text>
</comment>
<evidence type="ECO:0000256" key="8">
    <source>
        <dbReference type="RuleBase" id="RU000660"/>
    </source>
</evidence>
<dbReference type="GO" id="GO:0005762">
    <property type="term" value="C:mitochondrial large ribosomal subunit"/>
    <property type="evidence" value="ECO:0007669"/>
    <property type="project" value="TreeGrafter"/>
</dbReference>
<evidence type="ECO:0000256" key="3">
    <source>
        <dbReference type="ARBA" id="ARBA00022980"/>
    </source>
</evidence>
<evidence type="ECO:0000256" key="4">
    <source>
        <dbReference type="ARBA" id="ARBA00023128"/>
    </source>
</evidence>